<sequence length="131" mass="14129">METAKTFFSNVETVTVVEPSTDQLQVPPTLHGVTATERIILRNVAALNSGESAADVTSPAVQEEAERLLTKNIADHASILRDNRMIIDGLKKAIAEQKEVMAKQEEAMAKQKVITASMEATLAVLEAVQGN</sequence>
<evidence type="ECO:0000313" key="2">
    <source>
        <dbReference type="Proteomes" id="UP000053593"/>
    </source>
</evidence>
<reference evidence="1 2" key="1">
    <citation type="submission" date="2014-04" db="EMBL/GenBank/DDBJ databases">
        <title>Evolutionary Origins and Diversification of the Mycorrhizal Mutualists.</title>
        <authorList>
            <consortium name="DOE Joint Genome Institute"/>
            <consortium name="Mycorrhizal Genomics Consortium"/>
            <person name="Kohler A."/>
            <person name="Kuo A."/>
            <person name="Nagy L.G."/>
            <person name="Floudas D."/>
            <person name="Copeland A."/>
            <person name="Barry K.W."/>
            <person name="Cichocki N."/>
            <person name="Veneault-Fourrey C."/>
            <person name="LaButti K."/>
            <person name="Lindquist E.A."/>
            <person name="Lipzen A."/>
            <person name="Lundell T."/>
            <person name="Morin E."/>
            <person name="Murat C."/>
            <person name="Riley R."/>
            <person name="Ohm R."/>
            <person name="Sun H."/>
            <person name="Tunlid A."/>
            <person name="Henrissat B."/>
            <person name="Grigoriev I.V."/>
            <person name="Hibbett D.S."/>
            <person name="Martin F."/>
        </authorList>
    </citation>
    <scope>NUCLEOTIDE SEQUENCE [LARGE SCALE GENOMIC DNA]</scope>
    <source>
        <strain evidence="1 2">FD-317 M1</strain>
    </source>
</reference>
<name>A0A0D0CJC4_9AGAR</name>
<dbReference type="AlphaFoldDB" id="A0A0D0CJC4"/>
<gene>
    <name evidence="1" type="ORF">GYMLUDRAFT_72573</name>
</gene>
<protein>
    <submittedName>
        <fullName evidence="1">Uncharacterized protein</fullName>
    </submittedName>
</protein>
<dbReference type="HOGENOM" id="CLU_149475_0_0_1"/>
<keyword evidence="2" id="KW-1185">Reference proteome</keyword>
<evidence type="ECO:0000313" key="1">
    <source>
        <dbReference type="EMBL" id="KIK62874.1"/>
    </source>
</evidence>
<proteinExistence type="predicted"/>
<dbReference type="EMBL" id="KN834766">
    <property type="protein sequence ID" value="KIK62874.1"/>
    <property type="molecule type" value="Genomic_DNA"/>
</dbReference>
<organism evidence="1 2">
    <name type="scientific">Collybiopsis luxurians FD-317 M1</name>
    <dbReference type="NCBI Taxonomy" id="944289"/>
    <lineage>
        <taxon>Eukaryota</taxon>
        <taxon>Fungi</taxon>
        <taxon>Dikarya</taxon>
        <taxon>Basidiomycota</taxon>
        <taxon>Agaricomycotina</taxon>
        <taxon>Agaricomycetes</taxon>
        <taxon>Agaricomycetidae</taxon>
        <taxon>Agaricales</taxon>
        <taxon>Marasmiineae</taxon>
        <taxon>Omphalotaceae</taxon>
        <taxon>Collybiopsis</taxon>
        <taxon>Collybiopsis luxurians</taxon>
    </lineage>
</organism>
<dbReference type="Proteomes" id="UP000053593">
    <property type="component" value="Unassembled WGS sequence"/>
</dbReference>
<accession>A0A0D0CJC4</accession>